<evidence type="ECO:0000256" key="3">
    <source>
        <dbReference type="PIRSR" id="PIRSR607837-1"/>
    </source>
</evidence>
<dbReference type="Gene3D" id="1.20.120.450">
    <property type="entry name" value="dinb family like domain"/>
    <property type="match status" value="1"/>
</dbReference>
<dbReference type="InterPro" id="IPR034660">
    <property type="entry name" value="DinB/YfiT-like"/>
</dbReference>
<dbReference type="Proteomes" id="UP000093199">
    <property type="component" value="Unassembled WGS sequence"/>
</dbReference>
<name>A0A1C0YCX3_9BACL</name>
<dbReference type="InterPro" id="IPR007837">
    <property type="entry name" value="DinB"/>
</dbReference>
<dbReference type="GO" id="GO:0046872">
    <property type="term" value="F:metal ion binding"/>
    <property type="evidence" value="ECO:0007669"/>
    <property type="project" value="UniProtKB-KW"/>
</dbReference>
<feature type="binding site" evidence="3">
    <location>
        <position position="48"/>
    </location>
    <ligand>
        <name>a divalent metal cation</name>
        <dbReference type="ChEBI" id="CHEBI:60240"/>
    </ligand>
</feature>
<evidence type="ECO:0000313" key="4">
    <source>
        <dbReference type="EMBL" id="OCS85028.1"/>
    </source>
</evidence>
<organism evidence="4 5">
    <name type="scientific">Caryophanon tenue</name>
    <dbReference type="NCBI Taxonomy" id="33978"/>
    <lineage>
        <taxon>Bacteria</taxon>
        <taxon>Bacillati</taxon>
        <taxon>Bacillota</taxon>
        <taxon>Bacilli</taxon>
        <taxon>Bacillales</taxon>
        <taxon>Caryophanaceae</taxon>
        <taxon>Caryophanon</taxon>
    </lineage>
</organism>
<comment type="caution">
    <text evidence="4">The sequence shown here is derived from an EMBL/GenBank/DDBJ whole genome shotgun (WGS) entry which is preliminary data.</text>
</comment>
<dbReference type="OrthoDB" id="119432at2"/>
<comment type="similarity">
    <text evidence="1">Belongs to the DinB family.</text>
</comment>
<keyword evidence="2 3" id="KW-0479">Metal-binding</keyword>
<dbReference type="STRING" id="33978.A6M13_14195"/>
<dbReference type="EMBL" id="MASJ01000017">
    <property type="protein sequence ID" value="OCS85028.1"/>
    <property type="molecule type" value="Genomic_DNA"/>
</dbReference>
<evidence type="ECO:0000256" key="1">
    <source>
        <dbReference type="ARBA" id="ARBA00008635"/>
    </source>
</evidence>
<protein>
    <submittedName>
        <fullName evidence="4">Damage-inducible protein DinB</fullName>
    </submittedName>
</protein>
<reference evidence="4 5" key="1">
    <citation type="submission" date="2016-07" db="EMBL/GenBank/DDBJ databases">
        <title>Caryophanon tenue genome sequencing.</title>
        <authorList>
            <person name="Verma A."/>
            <person name="Pal Y."/>
            <person name="Krishnamurthi S."/>
        </authorList>
    </citation>
    <scope>NUCLEOTIDE SEQUENCE [LARGE SCALE GENOMIC DNA]</scope>
    <source>
        <strain evidence="4 5">DSM 14152</strain>
    </source>
</reference>
<proteinExistence type="inferred from homology"/>
<feature type="binding site" evidence="3">
    <location>
        <position position="132"/>
    </location>
    <ligand>
        <name>a divalent metal cation</name>
        <dbReference type="ChEBI" id="CHEBI:60240"/>
    </ligand>
</feature>
<gene>
    <name evidence="4" type="ORF">A6M13_14195</name>
</gene>
<evidence type="ECO:0000256" key="2">
    <source>
        <dbReference type="ARBA" id="ARBA00022723"/>
    </source>
</evidence>
<dbReference type="SUPFAM" id="SSF109854">
    <property type="entry name" value="DinB/YfiT-like putative metalloenzymes"/>
    <property type="match status" value="1"/>
</dbReference>
<keyword evidence="5" id="KW-1185">Reference proteome</keyword>
<dbReference type="Pfam" id="PF05163">
    <property type="entry name" value="DinB"/>
    <property type="match status" value="1"/>
</dbReference>
<accession>A0A1C0YCX3</accession>
<evidence type="ECO:0000313" key="5">
    <source>
        <dbReference type="Proteomes" id="UP000093199"/>
    </source>
</evidence>
<dbReference type="AlphaFoldDB" id="A0A1C0YCX3"/>
<sequence>MYRKIEDFTFEWTNAAKGTTNVFKALTDDTLNQAIVEGHNTLGWLAWHLTGAPLFFGNMLAQLNLETSIDPQQPHPTSASEIVEAYKAVSAEVLAKVSALSDEDLLTEVPGLQQPMPRGAVLRMMIDHQTHHRGQMTVLLRQAGLEVPGVMGPTKEQA</sequence>
<feature type="binding site" evidence="3">
    <location>
        <position position="128"/>
    </location>
    <ligand>
        <name>a divalent metal cation</name>
        <dbReference type="ChEBI" id="CHEBI:60240"/>
    </ligand>
</feature>
<dbReference type="RefSeq" id="WP_066545271.1">
    <property type="nucleotide sequence ID" value="NZ_MASJ01000017.1"/>
</dbReference>